<gene>
    <name evidence="1" type="ORF">FAEPRAA2165_02867</name>
</gene>
<dbReference type="HOGENOM" id="CLU_3135885_0_0_9"/>
<protein>
    <submittedName>
        <fullName evidence="1">Uncharacterized protein</fullName>
    </submittedName>
</protein>
<dbReference type="STRING" id="411483.FAEPRAA2165_02867"/>
<keyword evidence="2" id="KW-1185">Reference proteome</keyword>
<accession>C7H970</accession>
<dbReference type="AlphaFoldDB" id="C7H970"/>
<comment type="caution">
    <text evidence="1">The sequence shown here is derived from an EMBL/GenBank/DDBJ whole genome shotgun (WGS) entry which is preliminary data.</text>
</comment>
<sequence length="49" mass="5594">MQQTLCHTLATDLSENCNLCLRKKGHRAYGWTMPLICNLTQVSKEDQTV</sequence>
<evidence type="ECO:0000313" key="2">
    <source>
        <dbReference type="Proteomes" id="UP000004619"/>
    </source>
</evidence>
<evidence type="ECO:0000313" key="1">
    <source>
        <dbReference type="EMBL" id="EEU95607.1"/>
    </source>
</evidence>
<dbReference type="Proteomes" id="UP000004619">
    <property type="component" value="Unassembled WGS sequence"/>
</dbReference>
<proteinExistence type="predicted"/>
<name>C7H970_FAED2</name>
<reference evidence="1" key="1">
    <citation type="submission" date="2009-08" db="EMBL/GenBank/DDBJ databases">
        <authorList>
            <person name="Weinstock G."/>
            <person name="Sodergren E."/>
            <person name="Clifton S."/>
            <person name="Fulton L."/>
            <person name="Fulton B."/>
            <person name="Courtney L."/>
            <person name="Fronick C."/>
            <person name="Harrison M."/>
            <person name="Strong C."/>
            <person name="Farmer C."/>
            <person name="Delahaunty K."/>
            <person name="Markovic C."/>
            <person name="Hall O."/>
            <person name="Minx P."/>
            <person name="Tomlinson C."/>
            <person name="Mitreva M."/>
            <person name="Nelson J."/>
            <person name="Hou S."/>
            <person name="Wollam A."/>
            <person name="Pepin K.H."/>
            <person name="Johnson M."/>
            <person name="Bhonagiri V."/>
            <person name="Nash W.E."/>
            <person name="Warren W."/>
            <person name="Chinwalla A."/>
            <person name="Mardis E.R."/>
            <person name="Wilson R.K."/>
        </authorList>
    </citation>
    <scope>NUCLEOTIDE SEQUENCE [LARGE SCALE GENOMIC DNA]</scope>
    <source>
        <strain evidence="1">A2-165</strain>
    </source>
</reference>
<organism evidence="1 2">
    <name type="scientific">Faecalibacterium duncaniae (strain DSM 17677 / JCM 31915 / A2-165)</name>
    <name type="common">Faecalibacterium prausnitzii</name>
    <dbReference type="NCBI Taxonomy" id="411483"/>
    <lineage>
        <taxon>Bacteria</taxon>
        <taxon>Bacillati</taxon>
        <taxon>Bacillota</taxon>
        <taxon>Clostridia</taxon>
        <taxon>Eubacteriales</taxon>
        <taxon>Oscillospiraceae</taxon>
        <taxon>Faecalibacterium</taxon>
    </lineage>
</organism>
<dbReference type="EMBL" id="ACOP02000075">
    <property type="protein sequence ID" value="EEU95607.1"/>
    <property type="molecule type" value="Genomic_DNA"/>
</dbReference>